<accession>A0A5N7AWD2</accession>
<organism evidence="2 3">
    <name type="scientific">Aspergillus bertholletiae</name>
    <dbReference type="NCBI Taxonomy" id="1226010"/>
    <lineage>
        <taxon>Eukaryota</taxon>
        <taxon>Fungi</taxon>
        <taxon>Dikarya</taxon>
        <taxon>Ascomycota</taxon>
        <taxon>Pezizomycotina</taxon>
        <taxon>Eurotiomycetes</taxon>
        <taxon>Eurotiomycetidae</taxon>
        <taxon>Eurotiales</taxon>
        <taxon>Aspergillaceae</taxon>
        <taxon>Aspergillus</taxon>
        <taxon>Aspergillus subgen. Circumdati</taxon>
    </lineage>
</organism>
<gene>
    <name evidence="2" type="ORF">BDV26DRAFT_270559</name>
</gene>
<name>A0A5N7AWD2_9EURO</name>
<dbReference type="AlphaFoldDB" id="A0A5N7AWD2"/>
<feature type="transmembrane region" description="Helical" evidence="1">
    <location>
        <begin position="12"/>
        <end position="33"/>
    </location>
</feature>
<keyword evidence="1" id="KW-1133">Transmembrane helix</keyword>
<sequence>MREADRQKIQKYKCLIGPLKGSLNFGIACLFIVGKRSSNFDTLDEENKARIKR</sequence>
<dbReference type="Proteomes" id="UP000326198">
    <property type="component" value="Unassembled WGS sequence"/>
</dbReference>
<dbReference type="EMBL" id="ML736293">
    <property type="protein sequence ID" value="KAE8374142.1"/>
    <property type="molecule type" value="Genomic_DNA"/>
</dbReference>
<protein>
    <submittedName>
        <fullName evidence="2">Uncharacterized protein</fullName>
    </submittedName>
</protein>
<evidence type="ECO:0000256" key="1">
    <source>
        <dbReference type="SAM" id="Phobius"/>
    </source>
</evidence>
<keyword evidence="1" id="KW-0472">Membrane</keyword>
<proteinExistence type="predicted"/>
<evidence type="ECO:0000313" key="2">
    <source>
        <dbReference type="EMBL" id="KAE8374142.1"/>
    </source>
</evidence>
<keyword evidence="3" id="KW-1185">Reference proteome</keyword>
<reference evidence="2 3" key="1">
    <citation type="submission" date="2019-04" db="EMBL/GenBank/DDBJ databases">
        <title>Friends and foes A comparative genomics studyof 23 Aspergillus species from section Flavi.</title>
        <authorList>
            <consortium name="DOE Joint Genome Institute"/>
            <person name="Kjaerbolling I."/>
            <person name="Vesth T."/>
            <person name="Frisvad J.C."/>
            <person name="Nybo J.L."/>
            <person name="Theobald S."/>
            <person name="Kildgaard S."/>
            <person name="Isbrandt T."/>
            <person name="Kuo A."/>
            <person name="Sato A."/>
            <person name="Lyhne E.K."/>
            <person name="Kogle M.E."/>
            <person name="Wiebenga A."/>
            <person name="Kun R.S."/>
            <person name="Lubbers R.J."/>
            <person name="Makela M.R."/>
            <person name="Barry K."/>
            <person name="Chovatia M."/>
            <person name="Clum A."/>
            <person name="Daum C."/>
            <person name="Haridas S."/>
            <person name="He G."/>
            <person name="LaButti K."/>
            <person name="Lipzen A."/>
            <person name="Mondo S."/>
            <person name="Riley R."/>
            <person name="Salamov A."/>
            <person name="Simmons B.A."/>
            <person name="Magnuson J.K."/>
            <person name="Henrissat B."/>
            <person name="Mortensen U.H."/>
            <person name="Larsen T.O."/>
            <person name="Devries R.P."/>
            <person name="Grigoriev I.V."/>
            <person name="Machida M."/>
            <person name="Baker S.E."/>
            <person name="Andersen M.R."/>
        </authorList>
    </citation>
    <scope>NUCLEOTIDE SEQUENCE [LARGE SCALE GENOMIC DNA]</scope>
    <source>
        <strain evidence="2 3">IBT 29228</strain>
    </source>
</reference>
<keyword evidence="1" id="KW-0812">Transmembrane</keyword>
<evidence type="ECO:0000313" key="3">
    <source>
        <dbReference type="Proteomes" id="UP000326198"/>
    </source>
</evidence>